<feature type="binding site" evidence="6">
    <location>
        <begin position="229"/>
        <end position="230"/>
    </location>
    <ligand>
        <name>L-ornithine</name>
        <dbReference type="ChEBI" id="CHEBI:46911"/>
    </ligand>
</feature>
<protein>
    <recommendedName>
        <fullName evidence="3 6">Ornithine carbamoyltransferase</fullName>
        <shortName evidence="6">OTCase</shortName>
        <ecNumber evidence="3 6">2.1.3.3</ecNumber>
    </recommendedName>
</protein>
<evidence type="ECO:0000259" key="8">
    <source>
        <dbReference type="Pfam" id="PF02729"/>
    </source>
</evidence>
<keyword evidence="6" id="KW-0963">Cytoplasm</keyword>
<evidence type="ECO:0000256" key="3">
    <source>
        <dbReference type="ARBA" id="ARBA00013007"/>
    </source>
</evidence>
<dbReference type="PRINTS" id="PR00102">
    <property type="entry name" value="OTCASE"/>
</dbReference>
<dbReference type="InterPro" id="IPR006131">
    <property type="entry name" value="Asp_carbamoyltransf_Asp/Orn-bd"/>
</dbReference>
<feature type="binding site" evidence="6">
    <location>
        <begin position="265"/>
        <end position="266"/>
    </location>
    <ligand>
        <name>carbamoyl phosphate</name>
        <dbReference type="ChEBI" id="CHEBI:58228"/>
    </ligand>
</feature>
<evidence type="ECO:0000256" key="6">
    <source>
        <dbReference type="HAMAP-Rule" id="MF_01109"/>
    </source>
</evidence>
<dbReference type="GO" id="GO:0019240">
    <property type="term" value="P:citrulline biosynthetic process"/>
    <property type="evidence" value="ECO:0007669"/>
    <property type="project" value="TreeGrafter"/>
</dbReference>
<organism evidence="9">
    <name type="scientific">candidate division WOR-3 bacterium</name>
    <dbReference type="NCBI Taxonomy" id="2052148"/>
    <lineage>
        <taxon>Bacteria</taxon>
        <taxon>Bacteria division WOR-3</taxon>
    </lineage>
</organism>
<sequence>MKKDFVSITDLKKDEILELFEDAIKMKKKVKKGIQHHYLKGKTLAMIFEKPSLRTRVSFEVGMFQLGGTAIYLAPSDIKLGVRESVPDVARNLSRWVSGIMARTFAHKTVVDLAENATIPVINGLSDLEHPCQILADFLTILEHKKTVKGLNIAWVGDGNNVCHSLMLCSAMLGSNMRIAVPKGYEPNKEIMDKALEFAKKTKVKIELFNDPFPACKDADVIYTDVWTSMGQEEEKEKRMRDFKGFQVNKELLEVADKNVIVMHCLPAHRGEEITDDVLDGIHSVVLDEAENRLHAQKALLVKLMG</sequence>
<dbReference type="InterPro" id="IPR002292">
    <property type="entry name" value="Orn/put_carbamltrans"/>
</dbReference>
<comment type="caution">
    <text evidence="6">Lacks conserved residue(s) required for the propagation of feature annotation.</text>
</comment>
<dbReference type="Pfam" id="PF02729">
    <property type="entry name" value="OTCace_N"/>
    <property type="match status" value="1"/>
</dbReference>
<comment type="similarity">
    <text evidence="2 6">Belongs to the aspartate/ornithine carbamoyltransferase superfamily. OTCase family.</text>
</comment>
<feature type="binding site" evidence="6">
    <location>
        <position position="293"/>
    </location>
    <ligand>
        <name>carbamoyl phosphate</name>
        <dbReference type="ChEBI" id="CHEBI:58228"/>
    </ligand>
</feature>
<evidence type="ECO:0000256" key="5">
    <source>
        <dbReference type="ARBA" id="ARBA00048772"/>
    </source>
</evidence>
<feature type="binding site" evidence="6">
    <location>
        <position position="161"/>
    </location>
    <ligand>
        <name>L-ornithine</name>
        <dbReference type="ChEBI" id="CHEBI:46911"/>
    </ligand>
</feature>
<evidence type="ECO:0000259" key="7">
    <source>
        <dbReference type="Pfam" id="PF00185"/>
    </source>
</evidence>
<feature type="domain" description="Aspartate/ornithine carbamoyltransferase carbamoyl-P binding" evidence="8">
    <location>
        <begin position="3"/>
        <end position="143"/>
    </location>
</feature>
<dbReference type="EMBL" id="DTHG01000102">
    <property type="protein sequence ID" value="HGW92567.1"/>
    <property type="molecule type" value="Genomic_DNA"/>
</dbReference>
<dbReference type="HAMAP" id="MF_01109">
    <property type="entry name" value="OTCase"/>
    <property type="match status" value="1"/>
</dbReference>
<feature type="binding site" evidence="6">
    <location>
        <begin position="130"/>
        <end position="133"/>
    </location>
    <ligand>
        <name>carbamoyl phosphate</name>
        <dbReference type="ChEBI" id="CHEBI:58228"/>
    </ligand>
</feature>
<dbReference type="NCBIfam" id="TIGR00658">
    <property type="entry name" value="orni_carb_tr"/>
    <property type="match status" value="1"/>
</dbReference>
<accession>A0A7C4YIC2</accession>
<dbReference type="GO" id="GO:0016597">
    <property type="term" value="F:amino acid binding"/>
    <property type="evidence" value="ECO:0007669"/>
    <property type="project" value="InterPro"/>
</dbReference>
<feature type="domain" description="Aspartate/ornithine carbamoyltransferase Asp/Orn-binding" evidence="7">
    <location>
        <begin position="149"/>
        <end position="302"/>
    </location>
</feature>
<dbReference type="AlphaFoldDB" id="A0A7C4YIC2"/>
<dbReference type="InterPro" id="IPR036901">
    <property type="entry name" value="Asp/Orn_carbamoylTrfase_sf"/>
</dbReference>
<evidence type="ECO:0000256" key="1">
    <source>
        <dbReference type="ARBA" id="ARBA00004975"/>
    </source>
</evidence>
<dbReference type="InterPro" id="IPR024904">
    <property type="entry name" value="OTCase_ArgI"/>
</dbReference>
<comment type="caution">
    <text evidence="9">The sequence shown here is derived from an EMBL/GenBank/DDBJ whole genome shotgun (WGS) entry which is preliminary data.</text>
</comment>
<dbReference type="PRINTS" id="PR00100">
    <property type="entry name" value="AOTCASE"/>
</dbReference>
<comment type="pathway">
    <text evidence="1">Amino-acid biosynthesis; L-arginine biosynthesis; L-arginine from L-ornithine and carbamoyl phosphate: step 1/3.</text>
</comment>
<dbReference type="EC" id="2.1.3.3" evidence="3 6"/>
<feature type="binding site" evidence="6">
    <location>
        <position position="103"/>
    </location>
    <ligand>
        <name>carbamoyl phosphate</name>
        <dbReference type="ChEBI" id="CHEBI:58228"/>
    </ligand>
</feature>
<dbReference type="SUPFAM" id="SSF53671">
    <property type="entry name" value="Aspartate/ornithine carbamoyltransferase"/>
    <property type="match status" value="1"/>
</dbReference>
<dbReference type="InterPro" id="IPR006130">
    <property type="entry name" value="Asp/Orn_carbamoylTrfase"/>
</dbReference>
<dbReference type="GO" id="GO:0004585">
    <property type="term" value="F:ornithine carbamoyltransferase activity"/>
    <property type="evidence" value="ECO:0007669"/>
    <property type="project" value="UniProtKB-UniRule"/>
</dbReference>
<dbReference type="NCBIfam" id="NF001986">
    <property type="entry name" value="PRK00779.1"/>
    <property type="match status" value="1"/>
</dbReference>
<feature type="binding site" evidence="6">
    <location>
        <position position="225"/>
    </location>
    <ligand>
        <name>L-ornithine</name>
        <dbReference type="ChEBI" id="CHEBI:46911"/>
    </ligand>
</feature>
<dbReference type="GO" id="GO:0005737">
    <property type="term" value="C:cytoplasm"/>
    <property type="evidence" value="ECO:0007669"/>
    <property type="project" value="UniProtKB-SubCell"/>
</dbReference>
<dbReference type="GO" id="GO:0042450">
    <property type="term" value="P:L-arginine biosynthetic process via ornithine"/>
    <property type="evidence" value="ECO:0007669"/>
    <property type="project" value="UniProtKB-UniRule"/>
</dbReference>
<dbReference type="PANTHER" id="PTHR45753">
    <property type="entry name" value="ORNITHINE CARBAMOYLTRANSFERASE, MITOCHONDRIAL"/>
    <property type="match status" value="1"/>
</dbReference>
<evidence type="ECO:0000256" key="4">
    <source>
        <dbReference type="ARBA" id="ARBA00022679"/>
    </source>
</evidence>
<dbReference type="Gene3D" id="3.40.50.1370">
    <property type="entry name" value="Aspartate/ornithine carbamoyltransferase"/>
    <property type="match status" value="2"/>
</dbReference>
<keyword evidence="4 6" id="KW-0808">Transferase</keyword>
<gene>
    <name evidence="9" type="primary">argF</name>
    <name evidence="9" type="ORF">ENV67_08545</name>
</gene>
<reference evidence="9" key="1">
    <citation type="journal article" date="2020" name="mSystems">
        <title>Genome- and Community-Level Interaction Insights into Carbon Utilization and Element Cycling Functions of Hydrothermarchaeota in Hydrothermal Sediment.</title>
        <authorList>
            <person name="Zhou Z."/>
            <person name="Liu Y."/>
            <person name="Xu W."/>
            <person name="Pan J."/>
            <person name="Luo Z.H."/>
            <person name="Li M."/>
        </authorList>
    </citation>
    <scope>NUCLEOTIDE SEQUENCE [LARGE SCALE GENOMIC DNA]</scope>
    <source>
        <strain evidence="9">SpSt-780</strain>
    </source>
</reference>
<dbReference type="PANTHER" id="PTHR45753:SF3">
    <property type="entry name" value="ORNITHINE TRANSCARBAMYLASE, MITOCHONDRIAL"/>
    <property type="match status" value="1"/>
</dbReference>
<evidence type="ECO:0000313" key="9">
    <source>
        <dbReference type="EMBL" id="HGW92567.1"/>
    </source>
</evidence>
<proteinExistence type="inferred from homology"/>
<comment type="catalytic activity">
    <reaction evidence="5 6">
        <text>carbamoyl phosphate + L-ornithine = L-citrulline + phosphate + H(+)</text>
        <dbReference type="Rhea" id="RHEA:19513"/>
        <dbReference type="ChEBI" id="CHEBI:15378"/>
        <dbReference type="ChEBI" id="CHEBI:43474"/>
        <dbReference type="ChEBI" id="CHEBI:46911"/>
        <dbReference type="ChEBI" id="CHEBI:57743"/>
        <dbReference type="ChEBI" id="CHEBI:58228"/>
        <dbReference type="EC" id="2.1.3.3"/>
    </reaction>
</comment>
<name>A0A7C4YIC2_UNCW3</name>
<dbReference type="Pfam" id="PF00185">
    <property type="entry name" value="OTCace"/>
    <property type="match status" value="1"/>
</dbReference>
<comment type="subcellular location">
    <subcellularLocation>
        <location evidence="6">Cytoplasm</location>
    </subcellularLocation>
</comment>
<dbReference type="FunFam" id="3.40.50.1370:FF:000008">
    <property type="entry name" value="Ornithine carbamoyltransferase"/>
    <property type="match status" value="1"/>
</dbReference>
<dbReference type="InterPro" id="IPR006132">
    <property type="entry name" value="Asp/Orn_carbamoyltranf_P-bd"/>
</dbReference>
<evidence type="ECO:0000256" key="2">
    <source>
        <dbReference type="ARBA" id="ARBA00007805"/>
    </source>
</evidence>